<dbReference type="RefSeq" id="WP_179650484.1">
    <property type="nucleotide sequence ID" value="NZ_JACBZM010000001.1"/>
</dbReference>
<dbReference type="InterPro" id="IPR015659">
    <property type="entry name" value="Proline_oxidase"/>
</dbReference>
<dbReference type="InterPro" id="IPR008219">
    <property type="entry name" value="PRODH_bac_arc"/>
</dbReference>
<dbReference type="PIRSF" id="PIRSF000196">
    <property type="entry name" value="Pro_dehydrog"/>
    <property type="match status" value="1"/>
</dbReference>
<keyword evidence="7" id="KW-0642">Proline metabolism</keyword>
<feature type="binding site" evidence="10">
    <location>
        <begin position="187"/>
        <end position="189"/>
    </location>
    <ligand>
        <name>FAD</name>
        <dbReference type="ChEBI" id="CHEBI:57692"/>
    </ligand>
</feature>
<keyword evidence="4 10" id="KW-0547">Nucleotide-binding</keyword>
<evidence type="ECO:0000313" key="13">
    <source>
        <dbReference type="Proteomes" id="UP000562045"/>
    </source>
</evidence>
<dbReference type="Proteomes" id="UP000562045">
    <property type="component" value="Unassembled WGS sequence"/>
</dbReference>
<dbReference type="InterPro" id="IPR029041">
    <property type="entry name" value="FAD-linked_oxidoreductase-like"/>
</dbReference>
<feature type="domain" description="Proline dehydrogenase" evidence="11">
    <location>
        <begin position="44"/>
        <end position="299"/>
    </location>
</feature>
<dbReference type="InterPro" id="IPR002872">
    <property type="entry name" value="Proline_DH_dom"/>
</dbReference>
<protein>
    <recommendedName>
        <fullName evidence="2">proline dehydrogenase</fullName>
        <ecNumber evidence="2">1.5.5.2</ecNumber>
    </recommendedName>
</protein>
<reference evidence="12 13" key="1">
    <citation type="submission" date="2020-07" db="EMBL/GenBank/DDBJ databases">
        <title>Sequencing the genomes of 1000 actinobacteria strains.</title>
        <authorList>
            <person name="Klenk H.-P."/>
        </authorList>
    </citation>
    <scope>NUCLEOTIDE SEQUENCE [LARGE SCALE GENOMIC DNA]</scope>
    <source>
        <strain evidence="12 13">DSM 15131</strain>
    </source>
</reference>
<dbReference type="AlphaFoldDB" id="A0A7Y9ZJF1"/>
<dbReference type="EC" id="1.5.5.2" evidence="2"/>
<feature type="binding site" evidence="10">
    <location>
        <position position="163"/>
    </location>
    <ligand>
        <name>FAD</name>
        <dbReference type="ChEBI" id="CHEBI:57692"/>
    </ligand>
</feature>
<comment type="pathway">
    <text evidence="1">Amino-acid degradation; L-proline degradation into L-glutamate; L-glutamate from L-proline: step 1/2.</text>
</comment>
<evidence type="ECO:0000256" key="3">
    <source>
        <dbReference type="ARBA" id="ARBA00022630"/>
    </source>
</evidence>
<dbReference type="PANTHER" id="PTHR13914:SF0">
    <property type="entry name" value="PROLINE DEHYDROGENASE 1, MITOCHONDRIAL"/>
    <property type="match status" value="1"/>
</dbReference>
<keyword evidence="5 10" id="KW-0274">FAD</keyword>
<dbReference type="Pfam" id="PF01619">
    <property type="entry name" value="Pro_dh"/>
    <property type="match status" value="1"/>
</dbReference>
<evidence type="ECO:0000256" key="2">
    <source>
        <dbReference type="ARBA" id="ARBA00012695"/>
    </source>
</evidence>
<feature type="binding site" evidence="9">
    <location>
        <position position="289"/>
    </location>
    <ligand>
        <name>substrate</name>
    </ligand>
</feature>
<dbReference type="GO" id="GO:0010133">
    <property type="term" value="P:L-proline catabolic process to L-glutamate"/>
    <property type="evidence" value="ECO:0007669"/>
    <property type="project" value="UniProtKB-UniPathway"/>
</dbReference>
<dbReference type="SUPFAM" id="SSF51730">
    <property type="entry name" value="FAD-linked oxidoreductase"/>
    <property type="match status" value="1"/>
</dbReference>
<evidence type="ECO:0000313" key="12">
    <source>
        <dbReference type="EMBL" id="NYI46617.1"/>
    </source>
</evidence>
<feature type="binding site" evidence="10">
    <location>
        <begin position="226"/>
        <end position="227"/>
    </location>
    <ligand>
        <name>FAD</name>
        <dbReference type="ChEBI" id="CHEBI:57692"/>
    </ligand>
</feature>
<sequence length="307" mass="33097">MLSQTLNRASRSTRARRAVESFPVTRKVVDRFVPGETTADAVEASAALIATGRSVTIDVLGEDVLDIGGARATRDAYRALLVALAEAGCADGADVSLKLSALGQALPDGTTIATDHAAEICDAAAGLGCTVTLDMEDHTTVDSTLAIGAELRASYPWIGNVLQTNLRRTPGDIAALDGTGARIRLVKGAYREPATVALLRKDDVDRAYEAAIDALMTSDCYPMIATHDPAMLDRAIEKAVAAGRGDDRWEAQMLYGVRPDLEQRMVDGGHRMRVYLPFGTDWYGYFMRRLAERPANVAFFLRALAHR</sequence>
<name>A0A7Y9ZJF1_9ACTN</name>
<feature type="binding site" evidence="10">
    <location>
        <position position="201"/>
    </location>
    <ligand>
        <name>FAD</name>
        <dbReference type="ChEBI" id="CHEBI:57692"/>
    </ligand>
</feature>
<evidence type="ECO:0000259" key="11">
    <source>
        <dbReference type="Pfam" id="PF01619"/>
    </source>
</evidence>
<evidence type="ECO:0000256" key="8">
    <source>
        <dbReference type="ARBA" id="ARBA00048779"/>
    </source>
</evidence>
<organism evidence="12 13">
    <name type="scientific">Nocardioides aromaticivorans</name>
    <dbReference type="NCBI Taxonomy" id="200618"/>
    <lineage>
        <taxon>Bacteria</taxon>
        <taxon>Bacillati</taxon>
        <taxon>Actinomycetota</taxon>
        <taxon>Actinomycetes</taxon>
        <taxon>Propionibacteriales</taxon>
        <taxon>Nocardioidaceae</taxon>
        <taxon>Nocardioides</taxon>
    </lineage>
</organism>
<dbReference type="GO" id="GO:0000166">
    <property type="term" value="F:nucleotide binding"/>
    <property type="evidence" value="ECO:0007669"/>
    <property type="project" value="UniProtKB-KW"/>
</dbReference>
<gene>
    <name evidence="12" type="ORF">BJ993_003697</name>
</gene>
<keyword evidence="6 12" id="KW-0560">Oxidoreductase</keyword>
<evidence type="ECO:0000256" key="6">
    <source>
        <dbReference type="ARBA" id="ARBA00023002"/>
    </source>
</evidence>
<feature type="binding site" evidence="10">
    <location>
        <position position="135"/>
    </location>
    <ligand>
        <name>FAD</name>
        <dbReference type="ChEBI" id="CHEBI:57692"/>
    </ligand>
</feature>
<evidence type="ECO:0000256" key="9">
    <source>
        <dbReference type="PIRSR" id="PIRSR000196-1"/>
    </source>
</evidence>
<evidence type="ECO:0000256" key="5">
    <source>
        <dbReference type="ARBA" id="ARBA00022827"/>
    </source>
</evidence>
<evidence type="ECO:0000256" key="7">
    <source>
        <dbReference type="ARBA" id="ARBA00023062"/>
    </source>
</evidence>
<dbReference type="PANTHER" id="PTHR13914">
    <property type="entry name" value="PROLINE OXIDASE"/>
    <property type="match status" value="1"/>
</dbReference>
<dbReference type="UniPathway" id="UPA00261">
    <property type="reaction ID" value="UER00373"/>
</dbReference>
<comment type="caution">
    <text evidence="12">The sequence shown here is derived from an EMBL/GenBank/DDBJ whole genome shotgun (WGS) entry which is preliminary data.</text>
</comment>
<evidence type="ECO:0000256" key="10">
    <source>
        <dbReference type="PIRSR" id="PIRSR000196-2"/>
    </source>
</evidence>
<comment type="cofactor">
    <cofactor evidence="10">
        <name>FAD</name>
        <dbReference type="ChEBI" id="CHEBI:57692"/>
    </cofactor>
    <text evidence="10">Binds 1 FAD per subunit.</text>
</comment>
<evidence type="ECO:0000256" key="4">
    <source>
        <dbReference type="ARBA" id="ARBA00022741"/>
    </source>
</evidence>
<comment type="catalytic activity">
    <reaction evidence="8">
        <text>L-proline + a quinone = (S)-1-pyrroline-5-carboxylate + a quinol + H(+)</text>
        <dbReference type="Rhea" id="RHEA:23784"/>
        <dbReference type="ChEBI" id="CHEBI:15378"/>
        <dbReference type="ChEBI" id="CHEBI:17388"/>
        <dbReference type="ChEBI" id="CHEBI:24646"/>
        <dbReference type="ChEBI" id="CHEBI:60039"/>
        <dbReference type="ChEBI" id="CHEBI:132124"/>
        <dbReference type="EC" id="1.5.5.2"/>
    </reaction>
</comment>
<evidence type="ECO:0000256" key="1">
    <source>
        <dbReference type="ARBA" id="ARBA00004739"/>
    </source>
</evidence>
<feature type="binding site" evidence="9">
    <location>
        <position position="288"/>
    </location>
    <ligand>
        <name>substrate</name>
    </ligand>
</feature>
<dbReference type="EMBL" id="JACBZM010000001">
    <property type="protein sequence ID" value="NYI46617.1"/>
    <property type="molecule type" value="Genomic_DNA"/>
</dbReference>
<keyword evidence="3" id="KW-0285">Flavoprotein</keyword>
<proteinExistence type="predicted"/>
<accession>A0A7Y9ZJF1</accession>
<dbReference type="Gene3D" id="3.20.20.220">
    <property type="match status" value="1"/>
</dbReference>
<feature type="binding site" evidence="9">
    <location>
        <position position="98"/>
    </location>
    <ligand>
        <name>substrate</name>
    </ligand>
</feature>
<dbReference type="GO" id="GO:0004657">
    <property type="term" value="F:proline dehydrogenase activity"/>
    <property type="evidence" value="ECO:0007669"/>
    <property type="project" value="UniProtKB-EC"/>
</dbReference>